<dbReference type="Gene3D" id="3.40.30.10">
    <property type="entry name" value="Glutaredoxin"/>
    <property type="match status" value="1"/>
</dbReference>
<name>A0ABW5L9E0_9SPHI</name>
<accession>A0ABW5L9E0</accession>
<dbReference type="InterPro" id="IPR036929">
    <property type="entry name" value="DsbDN_sf"/>
</dbReference>
<dbReference type="EMBL" id="JBHULD010000025">
    <property type="protein sequence ID" value="MFD2556685.1"/>
    <property type="molecule type" value="Genomic_DNA"/>
</dbReference>
<dbReference type="Gene3D" id="2.60.40.1250">
    <property type="entry name" value="Thiol:disulfide interchange protein DsbD, N-terminal domain"/>
    <property type="match status" value="1"/>
</dbReference>
<sequence>MVKYTLIILLNFLALHGFSQKNHPVSWKIDSVEIAPLTYKVQLHATVKAPYHIYPQNSSGGGLGMPTEITFADDPNVEFVGKVEEKGLADTEGKRVPYYKQGVTFSQVIRLKSDKAVSLAIKLRYMACNDQMCLPPSSKQFTLMINGEDTGEQTADIADESITKIVTLRDYEDFEMADIEGNTVSSKDITRNSKYTFIDFWASWCAPCRVQGRALIPLYNKYQATGFEVIGVSLDTKADAWKKAIQQDGYTWTNLGDLKGFDSPMVKKYNIVAIPRNFIVDSKGTVVAQDLHGTALEAKLKELFGH</sequence>
<organism evidence="6 7">
    <name type="scientific">Sphingobacterium tabacisoli</name>
    <dbReference type="NCBI Taxonomy" id="2044855"/>
    <lineage>
        <taxon>Bacteria</taxon>
        <taxon>Pseudomonadati</taxon>
        <taxon>Bacteroidota</taxon>
        <taxon>Sphingobacteriia</taxon>
        <taxon>Sphingobacteriales</taxon>
        <taxon>Sphingobacteriaceae</taxon>
        <taxon>Sphingobacterium</taxon>
    </lineage>
</organism>
<comment type="caution">
    <text evidence="6">The sequence shown here is derived from an EMBL/GenBank/DDBJ whole genome shotgun (WGS) entry which is preliminary data.</text>
</comment>
<evidence type="ECO:0000313" key="7">
    <source>
        <dbReference type="Proteomes" id="UP001597440"/>
    </source>
</evidence>
<dbReference type="InterPro" id="IPR017937">
    <property type="entry name" value="Thioredoxin_CS"/>
</dbReference>
<proteinExistence type="predicted"/>
<keyword evidence="3" id="KW-1015">Disulfide bond</keyword>
<dbReference type="SUPFAM" id="SSF52833">
    <property type="entry name" value="Thioredoxin-like"/>
    <property type="match status" value="1"/>
</dbReference>
<dbReference type="PANTHER" id="PTHR42852:SF6">
    <property type="entry name" value="THIOL:DISULFIDE INTERCHANGE PROTEIN DSBE"/>
    <property type="match status" value="1"/>
</dbReference>
<dbReference type="PROSITE" id="PS51352">
    <property type="entry name" value="THIOREDOXIN_2"/>
    <property type="match status" value="1"/>
</dbReference>
<evidence type="ECO:0000313" key="6">
    <source>
        <dbReference type="EMBL" id="MFD2556685.1"/>
    </source>
</evidence>
<dbReference type="PROSITE" id="PS00194">
    <property type="entry name" value="THIOREDOXIN_1"/>
    <property type="match status" value="1"/>
</dbReference>
<keyword evidence="4" id="KW-0676">Redox-active center</keyword>
<gene>
    <name evidence="6" type="ORF">ACFSQW_20020</name>
</gene>
<dbReference type="InterPro" id="IPR050553">
    <property type="entry name" value="Thioredoxin_ResA/DsbE_sf"/>
</dbReference>
<dbReference type="CDD" id="cd02966">
    <property type="entry name" value="TlpA_like_family"/>
    <property type="match status" value="1"/>
</dbReference>
<evidence type="ECO:0000259" key="5">
    <source>
        <dbReference type="PROSITE" id="PS51352"/>
    </source>
</evidence>
<dbReference type="InterPro" id="IPR036249">
    <property type="entry name" value="Thioredoxin-like_sf"/>
</dbReference>
<evidence type="ECO:0000256" key="3">
    <source>
        <dbReference type="ARBA" id="ARBA00023157"/>
    </source>
</evidence>
<comment type="subcellular location">
    <subcellularLocation>
        <location evidence="1">Cell envelope</location>
    </subcellularLocation>
</comment>
<protein>
    <submittedName>
        <fullName evidence="6">Redoxin domain-containing protein</fullName>
    </submittedName>
</protein>
<dbReference type="PANTHER" id="PTHR42852">
    <property type="entry name" value="THIOL:DISULFIDE INTERCHANGE PROTEIN DSBE"/>
    <property type="match status" value="1"/>
</dbReference>
<keyword evidence="7" id="KW-1185">Reference proteome</keyword>
<dbReference type="Pfam" id="PF00578">
    <property type="entry name" value="AhpC-TSA"/>
    <property type="match status" value="1"/>
</dbReference>
<evidence type="ECO:0000256" key="4">
    <source>
        <dbReference type="ARBA" id="ARBA00023284"/>
    </source>
</evidence>
<dbReference type="InterPro" id="IPR000866">
    <property type="entry name" value="AhpC/TSA"/>
</dbReference>
<keyword evidence="2" id="KW-0201">Cytochrome c-type biogenesis</keyword>
<dbReference type="RefSeq" id="WP_210354902.1">
    <property type="nucleotide sequence ID" value="NZ_JAEQMU010000002.1"/>
</dbReference>
<dbReference type="InterPro" id="IPR028250">
    <property type="entry name" value="DsbDN"/>
</dbReference>
<feature type="domain" description="Thioredoxin" evidence="5">
    <location>
        <begin position="165"/>
        <end position="306"/>
    </location>
</feature>
<dbReference type="Pfam" id="PF11412">
    <property type="entry name" value="DsbD_N"/>
    <property type="match status" value="1"/>
</dbReference>
<dbReference type="InterPro" id="IPR013766">
    <property type="entry name" value="Thioredoxin_domain"/>
</dbReference>
<dbReference type="Proteomes" id="UP001597440">
    <property type="component" value="Unassembled WGS sequence"/>
</dbReference>
<evidence type="ECO:0000256" key="1">
    <source>
        <dbReference type="ARBA" id="ARBA00004196"/>
    </source>
</evidence>
<reference evidence="7" key="1">
    <citation type="journal article" date="2019" name="Int. J. Syst. Evol. Microbiol.">
        <title>The Global Catalogue of Microorganisms (GCM) 10K type strain sequencing project: providing services to taxonomists for standard genome sequencing and annotation.</title>
        <authorList>
            <consortium name="The Broad Institute Genomics Platform"/>
            <consortium name="The Broad Institute Genome Sequencing Center for Infectious Disease"/>
            <person name="Wu L."/>
            <person name="Ma J."/>
        </authorList>
    </citation>
    <scope>NUCLEOTIDE SEQUENCE [LARGE SCALE GENOMIC DNA]</scope>
    <source>
        <strain evidence="7">KCTC 52298</strain>
    </source>
</reference>
<evidence type="ECO:0000256" key="2">
    <source>
        <dbReference type="ARBA" id="ARBA00022748"/>
    </source>
</evidence>